<dbReference type="EMBL" id="QUNS01000009">
    <property type="protein sequence ID" value="REH45759.1"/>
    <property type="molecule type" value="Genomic_DNA"/>
</dbReference>
<dbReference type="SUPFAM" id="SSF53623">
    <property type="entry name" value="MurD-like peptide ligases, catalytic domain"/>
    <property type="match status" value="1"/>
</dbReference>
<evidence type="ECO:0000256" key="3">
    <source>
        <dbReference type="ARBA" id="ARBA00004799"/>
    </source>
</evidence>
<evidence type="ECO:0000256" key="16">
    <source>
        <dbReference type="ARBA" id="ARBA00030592"/>
    </source>
</evidence>
<evidence type="ECO:0000256" key="14">
    <source>
        <dbReference type="ARBA" id="ARBA00022909"/>
    </source>
</evidence>
<protein>
    <recommendedName>
        <fullName evidence="8">Dihydrofolate synthase/folylpolyglutamate synthase</fullName>
        <ecNumber evidence="6">6.3.2.12</ecNumber>
        <ecNumber evidence="7">6.3.2.17</ecNumber>
    </recommendedName>
    <alternativeName>
        <fullName evidence="17">Folylpoly-gamma-glutamate synthetase-dihydrofolate synthetase</fullName>
    </alternativeName>
    <alternativeName>
        <fullName evidence="15">Folylpolyglutamate synthetase</fullName>
    </alternativeName>
    <alternativeName>
        <fullName evidence="16">Tetrahydrofolylpolyglutamate synthase</fullName>
    </alternativeName>
</protein>
<dbReference type="Pfam" id="PF08245">
    <property type="entry name" value="Mur_ligase_M"/>
    <property type="match status" value="1"/>
</dbReference>
<evidence type="ECO:0000256" key="10">
    <source>
        <dbReference type="ARBA" id="ARBA00022723"/>
    </source>
</evidence>
<evidence type="ECO:0000256" key="12">
    <source>
        <dbReference type="ARBA" id="ARBA00022840"/>
    </source>
</evidence>
<name>A0A3E0HGY4_9FLAO</name>
<comment type="pathway">
    <text evidence="3">Cofactor biosynthesis; tetrahydrofolate biosynthesis; 7,8-dihydrofolate from 2-amino-4-hydroxy-6-hydroxymethyl-7,8-dihydropteridine diphosphate and 4-aminobenzoate: step 2/2.</text>
</comment>
<evidence type="ECO:0000256" key="8">
    <source>
        <dbReference type="ARBA" id="ARBA00019357"/>
    </source>
</evidence>
<accession>A0A3E0HGY4</accession>
<dbReference type="EC" id="6.3.2.12" evidence="6"/>
<comment type="similarity">
    <text evidence="5 22">Belongs to the folylpolyglutamate synthase family.</text>
</comment>
<reference evidence="25 26" key="1">
    <citation type="submission" date="2018-08" db="EMBL/GenBank/DDBJ databases">
        <title>Genomic Encyclopedia of Type Strains, Phase IV (KMG-IV): sequencing the most valuable type-strain genomes for metagenomic binning, comparative biology and taxonomic classification.</title>
        <authorList>
            <person name="Goeker M."/>
        </authorList>
    </citation>
    <scope>NUCLEOTIDE SEQUENCE [LARGE SCALE GENOMIC DNA]</scope>
    <source>
        <strain evidence="25 26">DSM 18841</strain>
    </source>
</reference>
<dbReference type="InterPro" id="IPR036615">
    <property type="entry name" value="Mur_ligase_C_dom_sf"/>
</dbReference>
<keyword evidence="12 22" id="KW-0067">ATP-binding</keyword>
<evidence type="ECO:0000256" key="15">
    <source>
        <dbReference type="ARBA" id="ARBA00030048"/>
    </source>
</evidence>
<dbReference type="GO" id="GO:0005737">
    <property type="term" value="C:cytoplasm"/>
    <property type="evidence" value="ECO:0007669"/>
    <property type="project" value="TreeGrafter"/>
</dbReference>
<evidence type="ECO:0000256" key="9">
    <source>
        <dbReference type="ARBA" id="ARBA00022598"/>
    </source>
</evidence>
<dbReference type="PANTHER" id="PTHR11136:SF0">
    <property type="entry name" value="DIHYDROFOLATE SYNTHETASE-RELATED"/>
    <property type="match status" value="1"/>
</dbReference>
<dbReference type="Proteomes" id="UP000256884">
    <property type="component" value="Unassembled WGS sequence"/>
</dbReference>
<dbReference type="GO" id="GO:0004326">
    <property type="term" value="F:tetrahydrofolylpolyglutamate synthase activity"/>
    <property type="evidence" value="ECO:0007669"/>
    <property type="project" value="UniProtKB-EC"/>
</dbReference>
<keyword evidence="14" id="KW-0289">Folate biosynthesis</keyword>
<evidence type="ECO:0000256" key="6">
    <source>
        <dbReference type="ARBA" id="ARBA00013023"/>
    </source>
</evidence>
<gene>
    <name evidence="25" type="ORF">C7448_1097</name>
</gene>
<comment type="catalytic activity">
    <reaction evidence="21">
        <text>7,8-dihydropteroate + L-glutamate + ATP = 7,8-dihydrofolate + ADP + phosphate + H(+)</text>
        <dbReference type="Rhea" id="RHEA:23584"/>
        <dbReference type="ChEBI" id="CHEBI:15378"/>
        <dbReference type="ChEBI" id="CHEBI:17839"/>
        <dbReference type="ChEBI" id="CHEBI:29985"/>
        <dbReference type="ChEBI" id="CHEBI:30616"/>
        <dbReference type="ChEBI" id="CHEBI:43474"/>
        <dbReference type="ChEBI" id="CHEBI:57451"/>
        <dbReference type="ChEBI" id="CHEBI:456216"/>
        <dbReference type="EC" id="6.3.2.12"/>
    </reaction>
</comment>
<comment type="function">
    <text evidence="2">Functions in two distinct reactions of the de novo folate biosynthetic pathway. Catalyzes the addition of a glutamate residue to dihydropteroate (7,8-dihydropteroate or H2Pte) to form dihydrofolate (7,8-dihydrofolate monoglutamate or H2Pte-Glu). Also catalyzes successive additions of L-glutamate to tetrahydrofolate or 10-formyltetrahydrofolate or 5,10-methylenetetrahydrofolate, leading to folylpolyglutamate derivatives.</text>
</comment>
<dbReference type="InterPro" id="IPR013221">
    <property type="entry name" value="Mur_ligase_cen"/>
</dbReference>
<comment type="catalytic activity">
    <reaction evidence="19">
        <text>10-formyltetrahydrofolyl-(gamma-L-Glu)(n) + L-glutamate + ATP = 10-formyltetrahydrofolyl-(gamma-L-Glu)(n+1) + ADP + phosphate + H(+)</text>
        <dbReference type="Rhea" id="RHEA:51904"/>
        <dbReference type="Rhea" id="RHEA-COMP:13088"/>
        <dbReference type="Rhea" id="RHEA-COMP:14300"/>
        <dbReference type="ChEBI" id="CHEBI:15378"/>
        <dbReference type="ChEBI" id="CHEBI:29985"/>
        <dbReference type="ChEBI" id="CHEBI:30616"/>
        <dbReference type="ChEBI" id="CHEBI:43474"/>
        <dbReference type="ChEBI" id="CHEBI:134413"/>
        <dbReference type="ChEBI" id="CHEBI:456216"/>
        <dbReference type="EC" id="6.3.2.17"/>
    </reaction>
</comment>
<evidence type="ECO:0000259" key="23">
    <source>
        <dbReference type="Pfam" id="PF02875"/>
    </source>
</evidence>
<evidence type="ECO:0000256" key="7">
    <source>
        <dbReference type="ARBA" id="ARBA00013025"/>
    </source>
</evidence>
<dbReference type="NCBIfam" id="TIGR01499">
    <property type="entry name" value="folC"/>
    <property type="match status" value="1"/>
</dbReference>
<dbReference type="InterPro" id="IPR036565">
    <property type="entry name" value="Mur-like_cat_sf"/>
</dbReference>
<keyword evidence="13" id="KW-0460">Magnesium</keyword>
<evidence type="ECO:0000256" key="4">
    <source>
        <dbReference type="ARBA" id="ARBA00005150"/>
    </source>
</evidence>
<evidence type="ECO:0000256" key="13">
    <source>
        <dbReference type="ARBA" id="ARBA00022842"/>
    </source>
</evidence>
<dbReference type="GO" id="GO:0046656">
    <property type="term" value="P:folic acid biosynthetic process"/>
    <property type="evidence" value="ECO:0007669"/>
    <property type="project" value="UniProtKB-KW"/>
</dbReference>
<evidence type="ECO:0000256" key="11">
    <source>
        <dbReference type="ARBA" id="ARBA00022741"/>
    </source>
</evidence>
<sequence length="434" mass="48861">MEMLHQNNEEQLSTSFLFQNKFSTFFITLKHKMTYQEVLDWMFAQLPMYQRQGQAAFKKDLTNIIALCEELGNPQEKFKTIHVGGTNGKGSTSHMLASILQEAGYKVGLYTSPHLKNFTERIRINGEEISRGSVVKFIEKNKTFLEKQGLSFFEMTVGMAFEEFANQKVDIAVIEVGLGGRLDSTNIITPEVSVITNIGLDHTQFLGETLSEIAFEKAGIIKNNVPVVIGERQKETEKVFITKAEECNAPIVFASDEEQHYTTDLLGDYQKNNVKTAVEAIQQLKGFAISEENIKNGLLNVVKNTNLKGRWQVLQEYPKVICDTAHNKEGLFYTLKQLKKENYKQLHIVLGVVSDKNLNETLPMFPQKANYYFCKPNIPRGVSADELQNQANVFGLVGKVFDSVNQALEKSKVNASKEDVIYVGGSTFVVAEIL</sequence>
<feature type="domain" description="Mur ligase C-terminal" evidence="23">
    <location>
        <begin position="309"/>
        <end position="426"/>
    </location>
</feature>
<evidence type="ECO:0000256" key="21">
    <source>
        <dbReference type="ARBA" id="ARBA00049161"/>
    </source>
</evidence>
<comment type="cofactor">
    <cofactor evidence="1">
        <name>Mg(2+)</name>
        <dbReference type="ChEBI" id="CHEBI:18420"/>
    </cofactor>
</comment>
<dbReference type="Gene3D" id="3.90.190.20">
    <property type="entry name" value="Mur ligase, C-terminal domain"/>
    <property type="match status" value="1"/>
</dbReference>
<evidence type="ECO:0000259" key="24">
    <source>
        <dbReference type="Pfam" id="PF08245"/>
    </source>
</evidence>
<evidence type="ECO:0000256" key="1">
    <source>
        <dbReference type="ARBA" id="ARBA00001946"/>
    </source>
</evidence>
<dbReference type="GO" id="GO:0008841">
    <property type="term" value="F:dihydrofolate synthase activity"/>
    <property type="evidence" value="ECO:0007669"/>
    <property type="project" value="UniProtKB-EC"/>
</dbReference>
<evidence type="ECO:0000313" key="26">
    <source>
        <dbReference type="Proteomes" id="UP000256884"/>
    </source>
</evidence>
<dbReference type="PIRSF" id="PIRSF001563">
    <property type="entry name" value="Folylpolyglu_synth"/>
    <property type="match status" value="1"/>
</dbReference>
<evidence type="ECO:0000256" key="5">
    <source>
        <dbReference type="ARBA" id="ARBA00008276"/>
    </source>
</evidence>
<dbReference type="PANTHER" id="PTHR11136">
    <property type="entry name" value="FOLYLPOLYGLUTAMATE SYNTHASE-RELATED"/>
    <property type="match status" value="1"/>
</dbReference>
<comment type="catalytic activity">
    <reaction evidence="20">
        <text>(6R)-5,10-methylenetetrahydrofolyl-(gamma-L-Glu)(n) + L-glutamate + ATP = (6R)-5,10-methylenetetrahydrofolyl-(gamma-L-Glu)(n+1) + ADP + phosphate + H(+)</text>
        <dbReference type="Rhea" id="RHEA:51912"/>
        <dbReference type="Rhea" id="RHEA-COMP:13257"/>
        <dbReference type="Rhea" id="RHEA-COMP:13258"/>
        <dbReference type="ChEBI" id="CHEBI:15378"/>
        <dbReference type="ChEBI" id="CHEBI:29985"/>
        <dbReference type="ChEBI" id="CHEBI:30616"/>
        <dbReference type="ChEBI" id="CHEBI:43474"/>
        <dbReference type="ChEBI" id="CHEBI:136572"/>
        <dbReference type="ChEBI" id="CHEBI:456216"/>
        <dbReference type="EC" id="6.3.2.17"/>
    </reaction>
</comment>
<dbReference type="EC" id="6.3.2.17" evidence="7"/>
<evidence type="ECO:0000256" key="18">
    <source>
        <dbReference type="ARBA" id="ARBA00047493"/>
    </source>
</evidence>
<dbReference type="GO" id="GO:0005524">
    <property type="term" value="F:ATP binding"/>
    <property type="evidence" value="ECO:0007669"/>
    <property type="project" value="UniProtKB-KW"/>
</dbReference>
<keyword evidence="10" id="KW-0479">Metal-binding</keyword>
<dbReference type="InterPro" id="IPR018109">
    <property type="entry name" value="Folylpolyglutamate_synth_CS"/>
</dbReference>
<comment type="pathway">
    <text evidence="4">Cofactor biosynthesis; tetrahydrofolylpolyglutamate biosynthesis.</text>
</comment>
<evidence type="ECO:0000256" key="22">
    <source>
        <dbReference type="PIRNR" id="PIRNR001563"/>
    </source>
</evidence>
<comment type="catalytic activity">
    <reaction evidence="18">
        <text>(6S)-5,6,7,8-tetrahydrofolyl-(gamma-L-Glu)(n) + L-glutamate + ATP = (6S)-5,6,7,8-tetrahydrofolyl-(gamma-L-Glu)(n+1) + ADP + phosphate + H(+)</text>
        <dbReference type="Rhea" id="RHEA:10580"/>
        <dbReference type="Rhea" id="RHEA-COMP:14738"/>
        <dbReference type="Rhea" id="RHEA-COMP:14740"/>
        <dbReference type="ChEBI" id="CHEBI:15378"/>
        <dbReference type="ChEBI" id="CHEBI:29985"/>
        <dbReference type="ChEBI" id="CHEBI:30616"/>
        <dbReference type="ChEBI" id="CHEBI:43474"/>
        <dbReference type="ChEBI" id="CHEBI:141005"/>
        <dbReference type="ChEBI" id="CHEBI:456216"/>
        <dbReference type="EC" id="6.3.2.17"/>
    </reaction>
</comment>
<dbReference type="AlphaFoldDB" id="A0A3E0HGY4"/>
<dbReference type="Gene3D" id="3.40.1190.10">
    <property type="entry name" value="Mur-like, catalytic domain"/>
    <property type="match status" value="1"/>
</dbReference>
<dbReference type="InterPro" id="IPR001645">
    <property type="entry name" value="Folylpolyglutamate_synth"/>
</dbReference>
<dbReference type="GO" id="GO:0046872">
    <property type="term" value="F:metal ion binding"/>
    <property type="evidence" value="ECO:0007669"/>
    <property type="project" value="UniProtKB-KW"/>
</dbReference>
<keyword evidence="9 22" id="KW-0436">Ligase</keyword>
<dbReference type="Pfam" id="PF02875">
    <property type="entry name" value="Mur_ligase_C"/>
    <property type="match status" value="1"/>
</dbReference>
<keyword evidence="11 22" id="KW-0547">Nucleotide-binding</keyword>
<evidence type="ECO:0000256" key="2">
    <source>
        <dbReference type="ARBA" id="ARBA00002714"/>
    </source>
</evidence>
<keyword evidence="26" id="KW-1185">Reference proteome</keyword>
<organism evidence="25 26">
    <name type="scientific">Tenacibaculum gallaicum</name>
    <dbReference type="NCBI Taxonomy" id="561505"/>
    <lineage>
        <taxon>Bacteria</taxon>
        <taxon>Pseudomonadati</taxon>
        <taxon>Bacteroidota</taxon>
        <taxon>Flavobacteriia</taxon>
        <taxon>Flavobacteriales</taxon>
        <taxon>Flavobacteriaceae</taxon>
        <taxon>Tenacibaculum</taxon>
    </lineage>
</organism>
<dbReference type="SUPFAM" id="SSF53244">
    <property type="entry name" value="MurD-like peptide ligases, peptide-binding domain"/>
    <property type="match status" value="1"/>
</dbReference>
<evidence type="ECO:0000256" key="17">
    <source>
        <dbReference type="ARBA" id="ARBA00032510"/>
    </source>
</evidence>
<dbReference type="FunFam" id="3.40.1190.10:FF:000011">
    <property type="entry name" value="Folylpolyglutamate synthase/dihydrofolate synthase"/>
    <property type="match status" value="1"/>
</dbReference>
<proteinExistence type="inferred from homology"/>
<dbReference type="PROSITE" id="PS01012">
    <property type="entry name" value="FOLYLPOLYGLU_SYNT_2"/>
    <property type="match status" value="1"/>
</dbReference>
<dbReference type="InterPro" id="IPR004101">
    <property type="entry name" value="Mur_ligase_C"/>
</dbReference>
<evidence type="ECO:0000256" key="20">
    <source>
        <dbReference type="ARBA" id="ARBA00049035"/>
    </source>
</evidence>
<comment type="caution">
    <text evidence="25">The sequence shown here is derived from an EMBL/GenBank/DDBJ whole genome shotgun (WGS) entry which is preliminary data.</text>
</comment>
<evidence type="ECO:0000313" key="25">
    <source>
        <dbReference type="EMBL" id="REH45759.1"/>
    </source>
</evidence>
<feature type="domain" description="Mur ligase central" evidence="24">
    <location>
        <begin position="83"/>
        <end position="274"/>
    </location>
</feature>
<dbReference type="PROSITE" id="PS01011">
    <property type="entry name" value="FOLYLPOLYGLU_SYNT_1"/>
    <property type="match status" value="1"/>
</dbReference>
<evidence type="ECO:0000256" key="19">
    <source>
        <dbReference type="ARBA" id="ARBA00047808"/>
    </source>
</evidence>